<dbReference type="Proteomes" id="UP001151760">
    <property type="component" value="Unassembled WGS sequence"/>
</dbReference>
<evidence type="ECO:0000313" key="3">
    <source>
        <dbReference type="Proteomes" id="UP001151760"/>
    </source>
</evidence>
<dbReference type="PANTHER" id="PTHR33223">
    <property type="entry name" value="CCHC-TYPE DOMAIN-CONTAINING PROTEIN"/>
    <property type="match status" value="1"/>
</dbReference>
<dbReference type="EMBL" id="BQNB010020113">
    <property type="protein sequence ID" value="GJT92478.1"/>
    <property type="molecule type" value="Genomic_DNA"/>
</dbReference>
<keyword evidence="3" id="KW-1185">Reference proteome</keyword>
<accession>A0ABQ5HXC8</accession>
<gene>
    <name evidence="2" type="ORF">Tco_1081323</name>
</gene>
<reference evidence="2" key="2">
    <citation type="submission" date="2022-01" db="EMBL/GenBank/DDBJ databases">
        <authorList>
            <person name="Yamashiro T."/>
            <person name="Shiraishi A."/>
            <person name="Satake H."/>
            <person name="Nakayama K."/>
        </authorList>
    </citation>
    <scope>NUCLEOTIDE SEQUENCE</scope>
</reference>
<feature type="compositionally biased region" description="Acidic residues" evidence="1">
    <location>
        <begin position="243"/>
        <end position="261"/>
    </location>
</feature>
<comment type="caution">
    <text evidence="2">The sequence shown here is derived from an EMBL/GenBank/DDBJ whole genome shotgun (WGS) entry which is preliminary data.</text>
</comment>
<evidence type="ECO:0000313" key="2">
    <source>
        <dbReference type="EMBL" id="GJT92478.1"/>
    </source>
</evidence>
<proteinExistence type="predicted"/>
<organism evidence="2 3">
    <name type="scientific">Tanacetum coccineum</name>
    <dbReference type="NCBI Taxonomy" id="301880"/>
    <lineage>
        <taxon>Eukaryota</taxon>
        <taxon>Viridiplantae</taxon>
        <taxon>Streptophyta</taxon>
        <taxon>Embryophyta</taxon>
        <taxon>Tracheophyta</taxon>
        <taxon>Spermatophyta</taxon>
        <taxon>Magnoliopsida</taxon>
        <taxon>eudicotyledons</taxon>
        <taxon>Gunneridae</taxon>
        <taxon>Pentapetalae</taxon>
        <taxon>asterids</taxon>
        <taxon>campanulids</taxon>
        <taxon>Asterales</taxon>
        <taxon>Asteraceae</taxon>
        <taxon>Asteroideae</taxon>
        <taxon>Anthemideae</taxon>
        <taxon>Anthemidinae</taxon>
        <taxon>Tanacetum</taxon>
    </lineage>
</organism>
<evidence type="ECO:0008006" key="4">
    <source>
        <dbReference type="Google" id="ProtNLM"/>
    </source>
</evidence>
<dbReference type="PANTHER" id="PTHR33223:SF11">
    <property type="entry name" value="ELEMENT PROTEIN, PUTATIVE-RELATED"/>
    <property type="match status" value="1"/>
</dbReference>
<sequence>MGDKNPIHTLRDYSRPSHGGYRNTIELPDGNNVVPLQSDTIRERTRLRLFQFSLHDQASNWLERLPAGSISTWDDLITCESLSKAWTHLKDLLQKDPHHGIDLWLQVQIFYDHVNPAIRRTVDRLSGGKLGDKNAKESWELLEASPSMTTKVGMTQKTLLNRSRKSLCLKMSRVHLTVNQVQHLMEAYLAHKSPVQVNKIASSCEICIGPHDTQCCMENPGQAFVDYASSCNNEVGNTKESEESKEEVEEELEEEKEEDDDLEYFDTFPTIEELGYHEWLLKNP</sequence>
<protein>
    <recommendedName>
        <fullName evidence="4">Retrotransposon gag domain-containing protein</fullName>
    </recommendedName>
</protein>
<evidence type="ECO:0000256" key="1">
    <source>
        <dbReference type="SAM" id="MobiDB-lite"/>
    </source>
</evidence>
<name>A0ABQ5HXC8_9ASTR</name>
<feature type="region of interest" description="Disordered" evidence="1">
    <location>
        <begin position="235"/>
        <end position="261"/>
    </location>
</feature>
<reference evidence="2" key="1">
    <citation type="journal article" date="2022" name="Int. J. Mol. Sci.">
        <title>Draft Genome of Tanacetum Coccineum: Genomic Comparison of Closely Related Tanacetum-Family Plants.</title>
        <authorList>
            <person name="Yamashiro T."/>
            <person name="Shiraishi A."/>
            <person name="Nakayama K."/>
            <person name="Satake H."/>
        </authorList>
    </citation>
    <scope>NUCLEOTIDE SEQUENCE</scope>
</reference>